<feature type="transmembrane region" description="Helical" evidence="10">
    <location>
        <begin position="123"/>
        <end position="142"/>
    </location>
</feature>
<dbReference type="Pfam" id="PF00571">
    <property type="entry name" value="CBS"/>
    <property type="match status" value="2"/>
</dbReference>
<name>A0ABR7NH49_9FIRM</name>
<keyword evidence="8 10" id="KW-0472">Membrane</keyword>
<comment type="similarity">
    <text evidence="2">Belongs to the UPF0053 family.</text>
</comment>
<dbReference type="Gene3D" id="3.30.465.10">
    <property type="match status" value="1"/>
</dbReference>
<dbReference type="PROSITE" id="PS51371">
    <property type="entry name" value="CBS"/>
    <property type="match status" value="2"/>
</dbReference>
<evidence type="ECO:0000313" key="12">
    <source>
        <dbReference type="EMBL" id="MBC8575731.1"/>
    </source>
</evidence>
<dbReference type="Gene3D" id="3.10.580.10">
    <property type="entry name" value="CBS-domain"/>
    <property type="match status" value="1"/>
</dbReference>
<feature type="transmembrane region" description="Helical" evidence="10">
    <location>
        <begin position="92"/>
        <end position="111"/>
    </location>
</feature>
<dbReference type="InterPro" id="IPR016169">
    <property type="entry name" value="FAD-bd_PCMH_sub2"/>
</dbReference>
<keyword evidence="4 10" id="KW-0812">Transmembrane</keyword>
<comment type="caution">
    <text evidence="12">The sequence shown here is derived from an EMBL/GenBank/DDBJ whole genome shotgun (WGS) entry which is preliminary data.</text>
</comment>
<dbReference type="PANTHER" id="PTHR22777">
    <property type="entry name" value="HEMOLYSIN-RELATED"/>
    <property type="match status" value="1"/>
</dbReference>
<proteinExistence type="inferred from homology"/>
<dbReference type="CDD" id="cd04590">
    <property type="entry name" value="CBS_pair_CorC_HlyC_assoc"/>
    <property type="match status" value="1"/>
</dbReference>
<dbReference type="SUPFAM" id="SSF56176">
    <property type="entry name" value="FAD-binding/transporter-associated domain-like"/>
    <property type="match status" value="1"/>
</dbReference>
<protein>
    <submittedName>
        <fullName evidence="12">HlyC/CorC family transporter</fullName>
    </submittedName>
</protein>
<feature type="transmembrane region" description="Helical" evidence="10">
    <location>
        <begin position="12"/>
        <end position="34"/>
    </location>
</feature>
<evidence type="ECO:0000313" key="13">
    <source>
        <dbReference type="Proteomes" id="UP000658131"/>
    </source>
</evidence>
<dbReference type="PANTHER" id="PTHR22777:SF32">
    <property type="entry name" value="UPF0053 INNER MEMBRANE PROTEIN YFJD"/>
    <property type="match status" value="1"/>
</dbReference>
<keyword evidence="7 9" id="KW-0129">CBS domain</keyword>
<feature type="transmembrane region" description="Helical" evidence="10">
    <location>
        <begin position="65"/>
        <end position="86"/>
    </location>
</feature>
<dbReference type="Pfam" id="PF03471">
    <property type="entry name" value="CorC_HlyC"/>
    <property type="match status" value="1"/>
</dbReference>
<evidence type="ECO:0000256" key="8">
    <source>
        <dbReference type="ARBA" id="ARBA00023136"/>
    </source>
</evidence>
<comment type="subcellular location">
    <subcellularLocation>
        <location evidence="1">Cell membrane</location>
        <topology evidence="1">Multi-pass membrane protein</topology>
    </subcellularLocation>
</comment>
<evidence type="ECO:0000256" key="10">
    <source>
        <dbReference type="SAM" id="Phobius"/>
    </source>
</evidence>
<dbReference type="SUPFAM" id="SSF54631">
    <property type="entry name" value="CBS-domain pair"/>
    <property type="match status" value="1"/>
</dbReference>
<feature type="domain" description="CBS" evidence="11">
    <location>
        <begin position="209"/>
        <end position="268"/>
    </location>
</feature>
<evidence type="ECO:0000256" key="2">
    <source>
        <dbReference type="ARBA" id="ARBA00006337"/>
    </source>
</evidence>
<dbReference type="SMART" id="SM00116">
    <property type="entry name" value="CBS"/>
    <property type="match status" value="2"/>
</dbReference>
<dbReference type="InterPro" id="IPR000644">
    <property type="entry name" value="CBS_dom"/>
</dbReference>
<keyword evidence="5" id="KW-0677">Repeat</keyword>
<accession>A0ABR7NH49</accession>
<evidence type="ECO:0000256" key="3">
    <source>
        <dbReference type="ARBA" id="ARBA00022475"/>
    </source>
</evidence>
<dbReference type="InterPro" id="IPR046342">
    <property type="entry name" value="CBS_dom_sf"/>
</dbReference>
<feature type="domain" description="CBS" evidence="11">
    <location>
        <begin position="271"/>
        <end position="330"/>
    </location>
</feature>
<dbReference type="InterPro" id="IPR002550">
    <property type="entry name" value="CNNM"/>
</dbReference>
<dbReference type="SMART" id="SM01091">
    <property type="entry name" value="CorC_HlyC"/>
    <property type="match status" value="1"/>
</dbReference>
<keyword evidence="6 10" id="KW-1133">Transmembrane helix</keyword>
<evidence type="ECO:0000256" key="7">
    <source>
        <dbReference type="ARBA" id="ARBA00023122"/>
    </source>
</evidence>
<dbReference type="Pfam" id="PF01595">
    <property type="entry name" value="CNNM"/>
    <property type="match status" value="1"/>
</dbReference>
<sequence>MNPPGTPAAWPWLAALPFLLSILLNLAESAAVYLDDGELHRRKSAGERRAVTVAALLERHDRTELAVRIVSAGGLAISAPAAWRLAAPLGSLPAWGALAGWSLLYFSLGVVAPRRLAGYFPDVFAYSLAGLLRLACIAVSPLRCLIGALSGLPVRLAGRNPNEPPHSVTEEEIRMLVDEGEERGAIEESEKKMINSIFEFDDRDVSEVMTHRTEVAAVPVNATLREVAKVAIETGYSRIPVYEEDIDSICGIVYAKDLIAYIDRPGEFNLASRMRQPLYVPESSSCSDVFSLLQRKKTQLAVVVDEYGGTYGIVTMEDLLETIFGNIQDEYDRETPEAVTLGEGVYLLDGSMGISEAEQLLEIEIPEDSDADTLGGFVTELLGGVPKSIQPPPVVSFGGVTFTVVHADERRIDKIRAAVDPRRDGEE</sequence>
<dbReference type="RefSeq" id="WP_262399333.1">
    <property type="nucleotide sequence ID" value="NZ_JACRTB010000006.1"/>
</dbReference>
<dbReference type="InterPro" id="IPR005170">
    <property type="entry name" value="Transptr-assoc_dom"/>
</dbReference>
<evidence type="ECO:0000256" key="6">
    <source>
        <dbReference type="ARBA" id="ARBA00022989"/>
    </source>
</evidence>
<evidence type="ECO:0000256" key="1">
    <source>
        <dbReference type="ARBA" id="ARBA00004651"/>
    </source>
</evidence>
<keyword evidence="13" id="KW-1185">Reference proteome</keyword>
<evidence type="ECO:0000256" key="4">
    <source>
        <dbReference type="ARBA" id="ARBA00022692"/>
    </source>
</evidence>
<keyword evidence="3" id="KW-1003">Cell membrane</keyword>
<gene>
    <name evidence="12" type="ORF">H8717_04790</name>
</gene>
<dbReference type="Proteomes" id="UP000658131">
    <property type="component" value="Unassembled WGS sequence"/>
</dbReference>
<dbReference type="InterPro" id="IPR036318">
    <property type="entry name" value="FAD-bd_PCMH-like_sf"/>
</dbReference>
<evidence type="ECO:0000256" key="5">
    <source>
        <dbReference type="ARBA" id="ARBA00022737"/>
    </source>
</evidence>
<organism evidence="12 13">
    <name type="scientific">Yanshouia hominis</name>
    <dbReference type="NCBI Taxonomy" id="2763673"/>
    <lineage>
        <taxon>Bacteria</taxon>
        <taxon>Bacillati</taxon>
        <taxon>Bacillota</taxon>
        <taxon>Clostridia</taxon>
        <taxon>Eubacteriales</taxon>
        <taxon>Oscillospiraceae</taxon>
        <taxon>Yanshouia</taxon>
    </lineage>
</organism>
<evidence type="ECO:0000256" key="9">
    <source>
        <dbReference type="PROSITE-ProRule" id="PRU00703"/>
    </source>
</evidence>
<reference evidence="12 13" key="1">
    <citation type="submission" date="2020-08" db="EMBL/GenBank/DDBJ databases">
        <title>Genome public.</title>
        <authorList>
            <person name="Liu C."/>
            <person name="Sun Q."/>
        </authorList>
    </citation>
    <scope>NUCLEOTIDE SEQUENCE [LARGE SCALE GENOMIC DNA]</scope>
    <source>
        <strain evidence="12 13">BX1</strain>
    </source>
</reference>
<dbReference type="EMBL" id="JACRTB010000006">
    <property type="protein sequence ID" value="MBC8575731.1"/>
    <property type="molecule type" value="Genomic_DNA"/>
</dbReference>
<evidence type="ECO:0000259" key="11">
    <source>
        <dbReference type="PROSITE" id="PS51371"/>
    </source>
</evidence>
<dbReference type="InterPro" id="IPR044751">
    <property type="entry name" value="Ion_transp-like_CBS"/>
</dbReference>